<dbReference type="AlphaFoldDB" id="A0A0F0H6G3"/>
<evidence type="ECO:0000313" key="2">
    <source>
        <dbReference type="Proteomes" id="UP000033393"/>
    </source>
</evidence>
<dbReference type="PATRIC" id="fig|68170.10.peg.915"/>
<name>A0A0F0H6G3_LENAE</name>
<dbReference type="EMBL" id="JYJG01000059">
    <property type="protein sequence ID" value="KJK50431.1"/>
    <property type="molecule type" value="Genomic_DNA"/>
</dbReference>
<dbReference type="Proteomes" id="UP000033393">
    <property type="component" value="Unassembled WGS sequence"/>
</dbReference>
<accession>A0A0F0H6G3</accession>
<keyword evidence="2" id="KW-1185">Reference proteome</keyword>
<organism evidence="1 2">
    <name type="scientific">Lentzea aerocolonigenes</name>
    <name type="common">Lechevalieria aerocolonigenes</name>
    <name type="synonym">Saccharothrix aerocolonigenes</name>
    <dbReference type="NCBI Taxonomy" id="68170"/>
    <lineage>
        <taxon>Bacteria</taxon>
        <taxon>Bacillati</taxon>
        <taxon>Actinomycetota</taxon>
        <taxon>Actinomycetes</taxon>
        <taxon>Pseudonocardiales</taxon>
        <taxon>Pseudonocardiaceae</taxon>
        <taxon>Lentzea</taxon>
    </lineage>
</organism>
<comment type="caution">
    <text evidence="1">The sequence shown here is derived from an EMBL/GenBank/DDBJ whole genome shotgun (WGS) entry which is preliminary data.</text>
</comment>
<protein>
    <submittedName>
        <fullName evidence="1">Uncharacterized protein</fullName>
    </submittedName>
</protein>
<evidence type="ECO:0000313" key="1">
    <source>
        <dbReference type="EMBL" id="KJK50431.1"/>
    </source>
</evidence>
<proteinExistence type="predicted"/>
<sequence length="98" mass="11053">MPHNVSDMLCGHVWVLVFPERQERPADAFKSFSISSVSYDVPLDFRLPIGAIGCWLSVVLWTPMPETAMNLDGNFGPTEDNIGLETYFRQRLHVKSVA</sequence>
<gene>
    <name evidence="1" type="ORF">UK23_10560</name>
</gene>
<reference evidence="1 2" key="1">
    <citation type="submission" date="2015-02" db="EMBL/GenBank/DDBJ databases">
        <authorList>
            <person name="Ju K.-S."/>
            <person name="Doroghazi J.R."/>
            <person name="Metcalf W."/>
        </authorList>
    </citation>
    <scope>NUCLEOTIDE SEQUENCE [LARGE SCALE GENOMIC DNA]</scope>
    <source>
        <strain evidence="1 2">NRRL B-16140</strain>
    </source>
</reference>